<name>A0A225WMS2_9STRA</name>
<dbReference type="InterPro" id="IPR043128">
    <property type="entry name" value="Rev_trsase/Diguanyl_cyclase"/>
</dbReference>
<feature type="region of interest" description="Disordered" evidence="1">
    <location>
        <begin position="205"/>
        <end position="228"/>
    </location>
</feature>
<keyword evidence="3" id="KW-1185">Reference proteome</keyword>
<dbReference type="PANTHER" id="PTHR33064:SF37">
    <property type="entry name" value="RIBONUCLEASE H"/>
    <property type="match status" value="1"/>
</dbReference>
<sequence>MEYLGHPLSDEGVRPVERLVTAVREFPRTVDMTEVKRFVHLAGYYRKFIASFGSVVDPLTRLLIYCGNGVKRKNLHLRGLEIVNYATIATLSKLRFAFLPVWSVKLSFVLTSMDEPLLSLRIIPHCATAKFGWKIASLEPALTIVVPSTASPVDGSMGGTADDELMTDLVTASTVGASTTMAAMTGKKRAQKMSAPVTRRSARIRERAQQHEPQVTVGAPTGTMATESTKTRAVPVVKVPAPRGKTERSDQRRVLTTVGTTTYEGNDTSDGAEVDSNTKTNDGWRETTEN</sequence>
<evidence type="ECO:0000256" key="1">
    <source>
        <dbReference type="SAM" id="MobiDB-lite"/>
    </source>
</evidence>
<proteinExistence type="predicted"/>
<organism evidence="2 3">
    <name type="scientific">Phytophthora megakarya</name>
    <dbReference type="NCBI Taxonomy" id="4795"/>
    <lineage>
        <taxon>Eukaryota</taxon>
        <taxon>Sar</taxon>
        <taxon>Stramenopiles</taxon>
        <taxon>Oomycota</taxon>
        <taxon>Peronosporomycetes</taxon>
        <taxon>Peronosporales</taxon>
        <taxon>Peronosporaceae</taxon>
        <taxon>Phytophthora</taxon>
    </lineage>
</organism>
<accession>A0A225WMS2</accession>
<evidence type="ECO:0000313" key="2">
    <source>
        <dbReference type="EMBL" id="OWZ18945.1"/>
    </source>
</evidence>
<feature type="region of interest" description="Disordered" evidence="1">
    <location>
        <begin position="258"/>
        <end position="290"/>
    </location>
</feature>
<comment type="caution">
    <text evidence="2">The sequence shown here is derived from an EMBL/GenBank/DDBJ whole genome shotgun (WGS) entry which is preliminary data.</text>
</comment>
<dbReference type="Gene3D" id="3.30.70.270">
    <property type="match status" value="1"/>
</dbReference>
<dbReference type="SUPFAM" id="SSF56672">
    <property type="entry name" value="DNA/RNA polymerases"/>
    <property type="match status" value="1"/>
</dbReference>
<dbReference type="InterPro" id="IPR051320">
    <property type="entry name" value="Viral_Replic_Matur_Polypro"/>
</dbReference>
<gene>
    <name evidence="2" type="ORF">PHMEG_0006876</name>
</gene>
<dbReference type="EMBL" id="NBNE01000512">
    <property type="protein sequence ID" value="OWZ18945.1"/>
    <property type="molecule type" value="Genomic_DNA"/>
</dbReference>
<dbReference type="AlphaFoldDB" id="A0A225WMS2"/>
<reference evidence="3" key="1">
    <citation type="submission" date="2017-03" db="EMBL/GenBank/DDBJ databases">
        <title>Phytopthora megakarya and P. palmivora, two closely related causual agents of cacao black pod achieved similar genome size and gene model numbers by different mechanisms.</title>
        <authorList>
            <person name="Ali S."/>
            <person name="Shao J."/>
            <person name="Larry D.J."/>
            <person name="Kronmiller B."/>
            <person name="Shen D."/>
            <person name="Strem M.D."/>
            <person name="Melnick R.L."/>
            <person name="Guiltinan M.J."/>
            <person name="Tyler B.M."/>
            <person name="Meinhardt L.W."/>
            <person name="Bailey B.A."/>
        </authorList>
    </citation>
    <scope>NUCLEOTIDE SEQUENCE [LARGE SCALE GENOMIC DNA]</scope>
    <source>
        <strain evidence="3">zdho120</strain>
    </source>
</reference>
<dbReference type="PANTHER" id="PTHR33064">
    <property type="entry name" value="POL PROTEIN"/>
    <property type="match status" value="1"/>
</dbReference>
<dbReference type="Proteomes" id="UP000198211">
    <property type="component" value="Unassembled WGS sequence"/>
</dbReference>
<protein>
    <submittedName>
        <fullName evidence="2">Gag/polymerase/env Polyprotein</fullName>
    </submittedName>
</protein>
<feature type="compositionally biased region" description="Polar residues" evidence="1">
    <location>
        <begin position="258"/>
        <end position="281"/>
    </location>
</feature>
<evidence type="ECO:0000313" key="3">
    <source>
        <dbReference type="Proteomes" id="UP000198211"/>
    </source>
</evidence>
<dbReference type="OrthoDB" id="124617at2759"/>
<dbReference type="InterPro" id="IPR043502">
    <property type="entry name" value="DNA/RNA_pol_sf"/>
</dbReference>